<evidence type="ECO:0000256" key="3">
    <source>
        <dbReference type="ARBA" id="ARBA00022723"/>
    </source>
</evidence>
<evidence type="ECO:0000256" key="5">
    <source>
        <dbReference type="ARBA" id="ARBA00023004"/>
    </source>
</evidence>
<keyword evidence="2 6" id="KW-0349">Heme</keyword>
<accession>A0ABN4TSM2</accession>
<evidence type="ECO:0000256" key="2">
    <source>
        <dbReference type="ARBA" id="ARBA00022617"/>
    </source>
</evidence>
<protein>
    <submittedName>
        <fullName evidence="9">Cytochrome C</fullName>
    </submittedName>
</protein>
<dbReference type="SUPFAM" id="SSF46626">
    <property type="entry name" value="Cytochrome c"/>
    <property type="match status" value="2"/>
</dbReference>
<dbReference type="InterPro" id="IPR051459">
    <property type="entry name" value="Cytochrome_c-type_DH"/>
</dbReference>
<keyword evidence="7" id="KW-0732">Signal</keyword>
<feature type="domain" description="Cytochrome c" evidence="8">
    <location>
        <begin position="263"/>
        <end position="348"/>
    </location>
</feature>
<evidence type="ECO:0000256" key="4">
    <source>
        <dbReference type="ARBA" id="ARBA00022982"/>
    </source>
</evidence>
<dbReference type="EMBL" id="CP017754">
    <property type="protein sequence ID" value="AOZ07855.1"/>
    <property type="molecule type" value="Genomic_DNA"/>
</dbReference>
<evidence type="ECO:0000313" key="9">
    <source>
        <dbReference type="EMBL" id="AOZ07855.1"/>
    </source>
</evidence>
<dbReference type="InterPro" id="IPR009056">
    <property type="entry name" value="Cyt_c-like_dom"/>
</dbReference>
<proteinExistence type="predicted"/>
<keyword evidence="5 6" id="KW-0408">Iron</keyword>
<dbReference type="Pfam" id="PF13442">
    <property type="entry name" value="Cytochrome_CBB3"/>
    <property type="match status" value="2"/>
</dbReference>
<keyword evidence="10" id="KW-1185">Reference proteome</keyword>
<evidence type="ECO:0000313" key="10">
    <source>
        <dbReference type="Proteomes" id="UP000177515"/>
    </source>
</evidence>
<dbReference type="Gene3D" id="1.10.760.10">
    <property type="entry name" value="Cytochrome c-like domain"/>
    <property type="match status" value="2"/>
</dbReference>
<dbReference type="Proteomes" id="UP000177515">
    <property type="component" value="Chromosome 1"/>
</dbReference>
<feature type="signal peptide" evidence="7">
    <location>
        <begin position="1"/>
        <end position="17"/>
    </location>
</feature>
<gene>
    <name evidence="9" type="ORF">BKK80_00215</name>
</gene>
<dbReference type="PROSITE" id="PS51007">
    <property type="entry name" value="CYTC"/>
    <property type="match status" value="2"/>
</dbReference>
<keyword evidence="4" id="KW-0249">Electron transport</keyword>
<sequence length="348" mass="36227">MALVSLVAMAATGPALAAAATDATAGARTALGRAATPAEVRAWDIDVRGDFQGLPRGQGSVAQGQQVWDGKCAACHGEFGESNDVFSPLVGGTSADDIRSGRVAALTGNQPYRTTLMKVSTVSTLWDYIRRAMPWNAPKSLSTDEVYAVTAYLLNLGDIVPADFVLSDTSIAEAQQRMPNRNGMTTAHGMWPGRGRPDTHNTACMRDCQASVTLLSSLPDYARDAHGDLARQQRGFGPTRGLHTAPAGASAAMAGAVDGTAPAAPASPVDALASRYQCVACHAAGHKLVGPSFADIARRYHGQDAAATLARKVRDGGQGAWGSLPMPPQAQVPEADLQALVGWILQAK</sequence>
<evidence type="ECO:0000256" key="1">
    <source>
        <dbReference type="ARBA" id="ARBA00022448"/>
    </source>
</evidence>
<evidence type="ECO:0000259" key="8">
    <source>
        <dbReference type="PROSITE" id="PS51007"/>
    </source>
</evidence>
<organism evidence="9 10">
    <name type="scientific">Cupriavidus malaysiensis</name>
    <dbReference type="NCBI Taxonomy" id="367825"/>
    <lineage>
        <taxon>Bacteria</taxon>
        <taxon>Pseudomonadati</taxon>
        <taxon>Pseudomonadota</taxon>
        <taxon>Betaproteobacteria</taxon>
        <taxon>Burkholderiales</taxon>
        <taxon>Burkholderiaceae</taxon>
        <taxon>Cupriavidus</taxon>
    </lineage>
</organism>
<feature type="domain" description="Cytochrome c" evidence="8">
    <location>
        <begin position="59"/>
        <end position="157"/>
    </location>
</feature>
<name>A0ABN4TSM2_9BURK</name>
<dbReference type="PRINTS" id="PR00606">
    <property type="entry name" value="CYTCHROMECID"/>
</dbReference>
<evidence type="ECO:0000256" key="7">
    <source>
        <dbReference type="SAM" id="SignalP"/>
    </source>
</evidence>
<dbReference type="PANTHER" id="PTHR35008">
    <property type="entry name" value="BLL4482 PROTEIN-RELATED"/>
    <property type="match status" value="1"/>
</dbReference>
<dbReference type="PANTHER" id="PTHR35008:SF8">
    <property type="entry name" value="ALCOHOL DEHYDROGENASE CYTOCHROME C SUBUNIT"/>
    <property type="match status" value="1"/>
</dbReference>
<dbReference type="InterPro" id="IPR036909">
    <property type="entry name" value="Cyt_c-like_dom_sf"/>
</dbReference>
<keyword evidence="1" id="KW-0813">Transport</keyword>
<feature type="chain" id="PRO_5046497505" evidence="7">
    <location>
        <begin position="18"/>
        <end position="348"/>
    </location>
</feature>
<keyword evidence="3 6" id="KW-0479">Metal-binding</keyword>
<evidence type="ECO:0000256" key="6">
    <source>
        <dbReference type="PROSITE-ProRule" id="PRU00433"/>
    </source>
</evidence>
<dbReference type="InterPro" id="IPR002324">
    <property type="entry name" value="Cyt_c_ID"/>
</dbReference>
<reference evidence="9 10" key="1">
    <citation type="submission" date="2016-10" db="EMBL/GenBank/DDBJ databases">
        <title>Complete genome sequences of three Cupriavidus strains isolated from various Malaysian environments.</title>
        <authorList>
            <person name="Abdullah A.A.-A."/>
            <person name="Shafie N.A.H."/>
            <person name="Lau N.S."/>
        </authorList>
    </citation>
    <scope>NUCLEOTIDE SEQUENCE [LARGE SCALE GENOMIC DNA]</scope>
    <source>
        <strain evidence="9 10">USMAA1020</strain>
    </source>
</reference>